<feature type="compositionally biased region" description="Polar residues" evidence="2">
    <location>
        <begin position="56"/>
        <end position="75"/>
    </location>
</feature>
<evidence type="ECO:0000256" key="1">
    <source>
        <dbReference type="SAM" id="Coils"/>
    </source>
</evidence>
<feature type="compositionally biased region" description="Basic and acidic residues" evidence="2">
    <location>
        <begin position="83"/>
        <end position="94"/>
    </location>
</feature>
<proteinExistence type="predicted"/>
<dbReference type="AlphaFoldDB" id="A0A7E4W6I8"/>
<evidence type="ECO:0000313" key="4">
    <source>
        <dbReference type="WBParaSite" id="Pan_g7661.t1"/>
    </source>
</evidence>
<feature type="coiled-coil region" evidence="1">
    <location>
        <begin position="105"/>
        <end position="139"/>
    </location>
</feature>
<name>A0A7E4W6I8_PANRE</name>
<keyword evidence="1" id="KW-0175">Coiled coil</keyword>
<reference evidence="4" key="2">
    <citation type="submission" date="2020-10" db="UniProtKB">
        <authorList>
            <consortium name="WormBaseParasite"/>
        </authorList>
    </citation>
    <scope>IDENTIFICATION</scope>
</reference>
<accession>A0A7E4W6I8</accession>
<organism evidence="3 4">
    <name type="scientific">Panagrellus redivivus</name>
    <name type="common">Microworm</name>
    <dbReference type="NCBI Taxonomy" id="6233"/>
    <lineage>
        <taxon>Eukaryota</taxon>
        <taxon>Metazoa</taxon>
        <taxon>Ecdysozoa</taxon>
        <taxon>Nematoda</taxon>
        <taxon>Chromadorea</taxon>
        <taxon>Rhabditida</taxon>
        <taxon>Tylenchina</taxon>
        <taxon>Panagrolaimomorpha</taxon>
        <taxon>Panagrolaimoidea</taxon>
        <taxon>Panagrolaimidae</taxon>
        <taxon>Panagrellus</taxon>
    </lineage>
</organism>
<keyword evidence="3" id="KW-1185">Reference proteome</keyword>
<protein>
    <submittedName>
        <fullName evidence="4">BZIP domain-containing protein</fullName>
    </submittedName>
</protein>
<reference evidence="3" key="1">
    <citation type="journal article" date="2013" name="Genetics">
        <title>The draft genome and transcriptome of Panagrellus redivivus are shaped by the harsh demands of a free-living lifestyle.</title>
        <authorList>
            <person name="Srinivasan J."/>
            <person name="Dillman A.R."/>
            <person name="Macchietto M.G."/>
            <person name="Heikkinen L."/>
            <person name="Lakso M."/>
            <person name="Fracchia K.M."/>
            <person name="Antoshechkin I."/>
            <person name="Mortazavi A."/>
            <person name="Wong G."/>
            <person name="Sternberg P.W."/>
        </authorList>
    </citation>
    <scope>NUCLEOTIDE SEQUENCE [LARGE SCALE GENOMIC DNA]</scope>
    <source>
        <strain evidence="3">MT8872</strain>
    </source>
</reference>
<sequence length="173" mass="20118">MEDKELVDRPSTLSDPVVTQPGRHPMLKVKLPDEPPNFPQIESHSDPTHNRLPPSRSISPYTSQTNPEYSSLSQYSRRRGRPRKEGTDNDDMKTVAKRMYARAYRESMKERYSIIEQQRDDLEKELEAARIENQKLNAIVKQCHYCSKVLPIVNKLNVDPKVLKSVYKLLLQQ</sequence>
<dbReference type="WBParaSite" id="Pan_g7661.t1">
    <property type="protein sequence ID" value="Pan_g7661.t1"/>
    <property type="gene ID" value="Pan_g7661"/>
</dbReference>
<evidence type="ECO:0000313" key="3">
    <source>
        <dbReference type="Proteomes" id="UP000492821"/>
    </source>
</evidence>
<dbReference type="Proteomes" id="UP000492821">
    <property type="component" value="Unassembled WGS sequence"/>
</dbReference>
<evidence type="ECO:0000256" key="2">
    <source>
        <dbReference type="SAM" id="MobiDB-lite"/>
    </source>
</evidence>
<feature type="region of interest" description="Disordered" evidence="2">
    <location>
        <begin position="1"/>
        <end position="94"/>
    </location>
</feature>